<feature type="transmembrane region" description="Helical" evidence="7">
    <location>
        <begin position="227"/>
        <end position="251"/>
    </location>
</feature>
<evidence type="ECO:0000256" key="2">
    <source>
        <dbReference type="ARBA" id="ARBA00022448"/>
    </source>
</evidence>
<feature type="transmembrane region" description="Helical" evidence="7">
    <location>
        <begin position="13"/>
        <end position="35"/>
    </location>
</feature>
<dbReference type="Gene3D" id="1.20.1250.20">
    <property type="entry name" value="MFS general substrate transporter like domains"/>
    <property type="match status" value="1"/>
</dbReference>
<dbReference type="CDD" id="cd06173">
    <property type="entry name" value="MFS_MefA_like"/>
    <property type="match status" value="1"/>
</dbReference>
<feature type="transmembrane region" description="Helical" evidence="7">
    <location>
        <begin position="110"/>
        <end position="134"/>
    </location>
</feature>
<dbReference type="EMBL" id="JASNVK010000002">
    <property type="protein sequence ID" value="MDK4300016.1"/>
    <property type="molecule type" value="Genomic_DNA"/>
</dbReference>
<proteinExistence type="predicted"/>
<evidence type="ECO:0000313" key="10">
    <source>
        <dbReference type="Proteomes" id="UP001243856"/>
    </source>
</evidence>
<feature type="transmembrane region" description="Helical" evidence="7">
    <location>
        <begin position="146"/>
        <end position="165"/>
    </location>
</feature>
<evidence type="ECO:0000256" key="3">
    <source>
        <dbReference type="ARBA" id="ARBA00022475"/>
    </source>
</evidence>
<keyword evidence="10" id="KW-1185">Reference proteome</keyword>
<evidence type="ECO:0000256" key="1">
    <source>
        <dbReference type="ARBA" id="ARBA00004651"/>
    </source>
</evidence>
<dbReference type="GeneID" id="64187841"/>
<comment type="caution">
    <text evidence="9">The sequence shown here is derived from an EMBL/GenBank/DDBJ whole genome shotgun (WGS) entry which is preliminary data.</text>
</comment>
<feature type="transmembrane region" description="Helical" evidence="7">
    <location>
        <begin position="82"/>
        <end position="104"/>
    </location>
</feature>
<evidence type="ECO:0000256" key="5">
    <source>
        <dbReference type="ARBA" id="ARBA00022989"/>
    </source>
</evidence>
<dbReference type="RefSeq" id="WP_018121530.1">
    <property type="nucleotide sequence ID" value="NZ_CBCRTU010000013.1"/>
</dbReference>
<dbReference type="PANTHER" id="PTHR23513">
    <property type="entry name" value="INTEGRAL MEMBRANE EFFLUX PROTEIN-RELATED"/>
    <property type="match status" value="1"/>
</dbReference>
<evidence type="ECO:0000256" key="4">
    <source>
        <dbReference type="ARBA" id="ARBA00022692"/>
    </source>
</evidence>
<reference evidence="9 10" key="1">
    <citation type="submission" date="2023-05" db="EMBL/GenBank/DDBJ databases">
        <title>Metabolic capabilities are highly conserved among human nasal-associated Corynebacterium species in pangenomic analyses.</title>
        <authorList>
            <person name="Tran T.H."/>
            <person name="Roberts A.Q."/>
            <person name="Escapa I.F."/>
            <person name="Gao W."/>
            <person name="Conlan S."/>
            <person name="Kong H."/>
            <person name="Segre J.A."/>
            <person name="Kelly M.S."/>
            <person name="Lemon K.P."/>
        </authorList>
    </citation>
    <scope>NUCLEOTIDE SEQUENCE [LARGE SCALE GENOMIC DNA]</scope>
    <source>
        <strain evidence="9 10">KPL2811</strain>
    </source>
</reference>
<keyword evidence="6 7" id="KW-0472">Membrane</keyword>
<keyword evidence="2" id="KW-0813">Transport</keyword>
<dbReference type="Proteomes" id="UP001243856">
    <property type="component" value="Unassembled WGS sequence"/>
</dbReference>
<gene>
    <name evidence="9" type="ORF">QPX45_01925</name>
</gene>
<evidence type="ECO:0000259" key="8">
    <source>
        <dbReference type="PROSITE" id="PS50850"/>
    </source>
</evidence>
<dbReference type="PROSITE" id="PS50850">
    <property type="entry name" value="MFS"/>
    <property type="match status" value="1"/>
</dbReference>
<feature type="transmembrane region" description="Helical" evidence="7">
    <location>
        <begin position="47"/>
        <end position="70"/>
    </location>
</feature>
<feature type="transmembrane region" description="Helical" evidence="7">
    <location>
        <begin position="171"/>
        <end position="191"/>
    </location>
</feature>
<dbReference type="InterPro" id="IPR020846">
    <property type="entry name" value="MFS_dom"/>
</dbReference>
<name>A0ABT7G143_9CORY</name>
<sequence>MVKRDSLLRENPLFFRFWFSRLISVVGSTSTRIAIPLEVLKLTESASLAALVTTVALAPILILGIPAGAFADHSSRVFIMRVAELASAITTATLAAILLLLGFLSPALLISVALLSIFAVFFDACSFGLLPDLVPKERLGQANGLLYGNNTVISLLGPVIAGFLYAQFGLIFVLLINSATFSVSAFLLFTLPKDNSSNKGMRQTLRSMPKSMVEGLDIIWRSHLLRYLVGSGAASGVAGGALSACMAIIAVERFRGGGELVGLFVSAIGAGAFLASLLLSFLSERFPQSQITLITMPFAVLSFFGVALAPTPLIMTLCCFAWGSCYTTLIVNNVTIRQSILPDHFQARVNSTARTIAWGGEPIGAGLSALLLKFSSDQATLLIISVPFIIAAIMAPFTPLRKRVLEPIA</sequence>
<dbReference type="InterPro" id="IPR010290">
    <property type="entry name" value="TM_effector"/>
</dbReference>
<accession>A0ABT7G143</accession>
<dbReference type="PANTHER" id="PTHR23513:SF6">
    <property type="entry name" value="MAJOR FACILITATOR SUPERFAMILY ASSOCIATED DOMAIN-CONTAINING PROTEIN"/>
    <property type="match status" value="1"/>
</dbReference>
<protein>
    <submittedName>
        <fullName evidence="9">MFS transporter</fullName>
    </submittedName>
</protein>
<feature type="transmembrane region" description="Helical" evidence="7">
    <location>
        <begin position="263"/>
        <end position="282"/>
    </location>
</feature>
<dbReference type="SUPFAM" id="SSF103473">
    <property type="entry name" value="MFS general substrate transporter"/>
    <property type="match status" value="1"/>
</dbReference>
<feature type="transmembrane region" description="Helical" evidence="7">
    <location>
        <begin position="294"/>
        <end position="323"/>
    </location>
</feature>
<dbReference type="Pfam" id="PF05977">
    <property type="entry name" value="MFS_3"/>
    <property type="match status" value="1"/>
</dbReference>
<feature type="domain" description="Major facilitator superfamily (MFS) profile" evidence="8">
    <location>
        <begin position="13"/>
        <end position="403"/>
    </location>
</feature>
<dbReference type="InterPro" id="IPR036259">
    <property type="entry name" value="MFS_trans_sf"/>
</dbReference>
<feature type="transmembrane region" description="Helical" evidence="7">
    <location>
        <begin position="379"/>
        <end position="397"/>
    </location>
</feature>
<comment type="subcellular location">
    <subcellularLocation>
        <location evidence="1">Cell membrane</location>
        <topology evidence="1">Multi-pass membrane protein</topology>
    </subcellularLocation>
</comment>
<keyword evidence="3" id="KW-1003">Cell membrane</keyword>
<evidence type="ECO:0000256" key="6">
    <source>
        <dbReference type="ARBA" id="ARBA00023136"/>
    </source>
</evidence>
<keyword evidence="5 7" id="KW-1133">Transmembrane helix</keyword>
<evidence type="ECO:0000256" key="7">
    <source>
        <dbReference type="SAM" id="Phobius"/>
    </source>
</evidence>
<organism evidence="9 10">
    <name type="scientific">Corynebacterium propinquum</name>
    <dbReference type="NCBI Taxonomy" id="43769"/>
    <lineage>
        <taxon>Bacteria</taxon>
        <taxon>Bacillati</taxon>
        <taxon>Actinomycetota</taxon>
        <taxon>Actinomycetes</taxon>
        <taxon>Mycobacteriales</taxon>
        <taxon>Corynebacteriaceae</taxon>
        <taxon>Corynebacterium</taxon>
    </lineage>
</organism>
<keyword evidence="4 7" id="KW-0812">Transmembrane</keyword>
<evidence type="ECO:0000313" key="9">
    <source>
        <dbReference type="EMBL" id="MDK4300016.1"/>
    </source>
</evidence>